<feature type="non-terminal residue" evidence="1">
    <location>
        <position position="117"/>
    </location>
</feature>
<comment type="caution">
    <text evidence="1">The sequence shown here is derived from an EMBL/GenBank/DDBJ whole genome shotgun (WGS) entry which is preliminary data.</text>
</comment>
<sequence length="117" mass="12720">ATVASKPEDAREIVAELEKRNVVLWQFAASVHKICRMKDSGPAYISPLDLDTLASPIGSAPSIISHLMVKGKPAYDFHLKAAKAGEVRHRFSKRLRKAEVAKDTAARGLEQVEAGAQ</sequence>
<proteinExistence type="predicted"/>
<organism evidence="1 2">
    <name type="scientific">Taxus chinensis</name>
    <name type="common">Chinese yew</name>
    <name type="synonym">Taxus wallichiana var. chinensis</name>
    <dbReference type="NCBI Taxonomy" id="29808"/>
    <lineage>
        <taxon>Eukaryota</taxon>
        <taxon>Viridiplantae</taxon>
        <taxon>Streptophyta</taxon>
        <taxon>Embryophyta</taxon>
        <taxon>Tracheophyta</taxon>
        <taxon>Spermatophyta</taxon>
        <taxon>Pinopsida</taxon>
        <taxon>Pinidae</taxon>
        <taxon>Conifers II</taxon>
        <taxon>Cupressales</taxon>
        <taxon>Taxaceae</taxon>
        <taxon>Taxus</taxon>
    </lineage>
</organism>
<dbReference type="AlphaFoldDB" id="A0AA38GU46"/>
<dbReference type="EMBL" id="JAHRHJ020000001">
    <property type="protein sequence ID" value="KAH9328376.1"/>
    <property type="molecule type" value="Genomic_DNA"/>
</dbReference>
<evidence type="ECO:0000313" key="1">
    <source>
        <dbReference type="EMBL" id="KAH9328376.1"/>
    </source>
</evidence>
<feature type="non-terminal residue" evidence="1">
    <location>
        <position position="1"/>
    </location>
</feature>
<name>A0AA38GU46_TAXCH</name>
<keyword evidence="2" id="KW-1185">Reference proteome</keyword>
<reference evidence="1 2" key="1">
    <citation type="journal article" date="2021" name="Nat. Plants">
        <title>The Taxus genome provides insights into paclitaxel biosynthesis.</title>
        <authorList>
            <person name="Xiong X."/>
            <person name="Gou J."/>
            <person name="Liao Q."/>
            <person name="Li Y."/>
            <person name="Zhou Q."/>
            <person name="Bi G."/>
            <person name="Li C."/>
            <person name="Du R."/>
            <person name="Wang X."/>
            <person name="Sun T."/>
            <person name="Guo L."/>
            <person name="Liang H."/>
            <person name="Lu P."/>
            <person name="Wu Y."/>
            <person name="Zhang Z."/>
            <person name="Ro D.K."/>
            <person name="Shang Y."/>
            <person name="Huang S."/>
            <person name="Yan J."/>
        </authorList>
    </citation>
    <scope>NUCLEOTIDE SEQUENCE [LARGE SCALE GENOMIC DNA]</scope>
    <source>
        <strain evidence="1">Ta-2019</strain>
    </source>
</reference>
<protein>
    <submittedName>
        <fullName evidence="1">Uncharacterized protein</fullName>
    </submittedName>
</protein>
<gene>
    <name evidence="1" type="ORF">KI387_000484</name>
</gene>
<evidence type="ECO:0000313" key="2">
    <source>
        <dbReference type="Proteomes" id="UP000824469"/>
    </source>
</evidence>
<accession>A0AA38GU46</accession>
<dbReference type="Proteomes" id="UP000824469">
    <property type="component" value="Unassembled WGS sequence"/>
</dbReference>